<evidence type="ECO:0000313" key="2">
    <source>
        <dbReference type="EMBL" id="OUJ19047.1"/>
    </source>
</evidence>
<dbReference type="InterPro" id="IPR002491">
    <property type="entry name" value="ABC_transptr_periplasmic_BD"/>
</dbReference>
<evidence type="ECO:0000259" key="1">
    <source>
        <dbReference type="PROSITE" id="PS50983"/>
    </source>
</evidence>
<dbReference type="PANTHER" id="PTHR30535">
    <property type="entry name" value="VITAMIN B12-BINDING PROTEIN"/>
    <property type="match status" value="1"/>
</dbReference>
<dbReference type="EMBL" id="MRZU01000003">
    <property type="protein sequence ID" value="OUJ19047.1"/>
    <property type="molecule type" value="Genomic_DNA"/>
</dbReference>
<dbReference type="PROSITE" id="PS51318">
    <property type="entry name" value="TAT"/>
    <property type="match status" value="1"/>
</dbReference>
<dbReference type="InterPro" id="IPR050902">
    <property type="entry name" value="ABC_Transporter_SBP"/>
</dbReference>
<comment type="caution">
    <text evidence="2">The sequence shown here is derived from an EMBL/GenBank/DDBJ whole genome shotgun (WGS) entry which is preliminary data.</text>
</comment>
<protein>
    <submittedName>
        <fullName evidence="2">ABC-type Fe(3+)-hydroxamate transport system periplasmic component</fullName>
    </submittedName>
</protein>
<gene>
    <name evidence="2" type="ORF">AMET1_0699</name>
</gene>
<feature type="domain" description="Fe/B12 periplasmic-binding" evidence="1">
    <location>
        <begin position="56"/>
        <end position="325"/>
    </location>
</feature>
<dbReference type="SUPFAM" id="SSF53807">
    <property type="entry name" value="Helical backbone' metal receptor"/>
    <property type="match status" value="1"/>
</dbReference>
<evidence type="ECO:0000313" key="3">
    <source>
        <dbReference type="Proteomes" id="UP000195137"/>
    </source>
</evidence>
<dbReference type="PANTHER" id="PTHR30535:SF34">
    <property type="entry name" value="MOLYBDATE-BINDING PROTEIN MOLA"/>
    <property type="match status" value="1"/>
</dbReference>
<dbReference type="InterPro" id="IPR006311">
    <property type="entry name" value="TAT_signal"/>
</dbReference>
<dbReference type="RefSeq" id="WP_161490744.1">
    <property type="nucleotide sequence ID" value="NZ_MRZU01000003.1"/>
</dbReference>
<dbReference type="AlphaFoldDB" id="A0A1Y3GCS4"/>
<dbReference type="Gene3D" id="3.40.50.1980">
    <property type="entry name" value="Nitrogenase molybdenum iron protein domain"/>
    <property type="match status" value="2"/>
</dbReference>
<accession>A0A1Y3GCS4</accession>
<proteinExistence type="predicted"/>
<name>A0A1Y3GCS4_9EURY</name>
<reference evidence="2 3" key="1">
    <citation type="submission" date="2016-12" db="EMBL/GenBank/DDBJ databases">
        <title>Discovery of methanogenic haloarchaea.</title>
        <authorList>
            <person name="Sorokin D.Y."/>
            <person name="Makarova K.S."/>
            <person name="Abbas B."/>
            <person name="Ferrer M."/>
            <person name="Golyshin P.N."/>
        </authorList>
    </citation>
    <scope>NUCLEOTIDE SEQUENCE [LARGE SCALE GENOMIC DNA]</scope>
    <source>
        <strain evidence="2">AMET1</strain>
    </source>
</reference>
<dbReference type="Pfam" id="PF01497">
    <property type="entry name" value="Peripla_BP_2"/>
    <property type="match status" value="1"/>
</dbReference>
<organism evidence="2 3">
    <name type="scientific">Methanonatronarchaeum thermophilum</name>
    <dbReference type="NCBI Taxonomy" id="1927129"/>
    <lineage>
        <taxon>Archaea</taxon>
        <taxon>Methanobacteriati</taxon>
        <taxon>Methanobacteriota</taxon>
        <taxon>Methanonatronarchaeia</taxon>
        <taxon>Methanonatronarchaeales</taxon>
        <taxon>Methanonatronarchaeaceae</taxon>
        <taxon>Methanonatronarchaeum</taxon>
    </lineage>
</organism>
<dbReference type="Proteomes" id="UP000195137">
    <property type="component" value="Unassembled WGS sequence"/>
</dbReference>
<dbReference type="OrthoDB" id="24039at2157"/>
<dbReference type="PROSITE" id="PS51257">
    <property type="entry name" value="PROKAR_LIPOPROTEIN"/>
    <property type="match status" value="1"/>
</dbReference>
<dbReference type="PROSITE" id="PS50983">
    <property type="entry name" value="FE_B12_PBP"/>
    <property type="match status" value="1"/>
</dbReference>
<keyword evidence="3" id="KW-1185">Reference proteome</keyword>
<sequence>MKRDSFTRRGFIKLAGGLAVTLSVGGCLNPGFQQKESREIVDQYGREISIPSNVEKIVAVGSGALRLVSYMLSTDLVVGVEEFEINDGRRPYVMANPGLQELPNIGPQHRGDAEKILSVNPDVVIASDEFDGDVEGLSEKTGLPVVEVKYGDIVEGERDTFYNALDIIGEIVGREERASEVKDVFNSYIFDLEERFGEIDLDSRIYIGGVGRRGEQGLTATIAEYPSLSLIGLENMDGRLGDKVPGEHVSVDREKLVEFDPEMIFVDGAGLQLVKEDLSRDEFKGLKAVENEDVYSLLPYNYYNTQFENVLINSYFLGSHLAGDSFDDVDLEVVADDIFEDVLGERVFQSMHDEFGVLDRVEV</sequence>